<reference evidence="2 3" key="1">
    <citation type="submission" date="2014-07" db="EMBL/GenBank/DDBJ databases">
        <title>Genome Sequencing of Dermacoccus nishinomiyaensis.</title>
        <authorList>
            <person name="Hong K.W."/>
            <person name="Chan K.G."/>
        </authorList>
    </citation>
    <scope>NUCLEOTIDE SEQUENCE [LARGE SCALE GENOMIC DNA]</scope>
    <source>
        <strain evidence="2 3">M25</strain>
    </source>
</reference>
<dbReference type="AlphaFoldDB" id="A0A075JKX4"/>
<dbReference type="Proteomes" id="UP000027986">
    <property type="component" value="Chromosome"/>
</dbReference>
<dbReference type="SUPFAM" id="SSF53167">
    <property type="entry name" value="Purine and uridine phosphorylases"/>
    <property type="match status" value="1"/>
</dbReference>
<dbReference type="Gene3D" id="3.40.50.1580">
    <property type="entry name" value="Nucleoside phosphorylase domain"/>
    <property type="match status" value="1"/>
</dbReference>
<organism evidence="2 3">
    <name type="scientific">Dermacoccus nishinomiyaensis</name>
    <dbReference type="NCBI Taxonomy" id="1274"/>
    <lineage>
        <taxon>Bacteria</taxon>
        <taxon>Bacillati</taxon>
        <taxon>Actinomycetota</taxon>
        <taxon>Actinomycetes</taxon>
        <taxon>Micrococcales</taxon>
        <taxon>Dermacoccaceae</taxon>
        <taxon>Dermacoccus</taxon>
    </lineage>
</organism>
<dbReference type="GO" id="GO:0009116">
    <property type="term" value="P:nucleoside metabolic process"/>
    <property type="evidence" value="ECO:0007669"/>
    <property type="project" value="InterPro"/>
</dbReference>
<proteinExistence type="predicted"/>
<dbReference type="Pfam" id="PF01048">
    <property type="entry name" value="PNP_UDP_1"/>
    <property type="match status" value="1"/>
</dbReference>
<dbReference type="PANTHER" id="PTHR46832:SF1">
    <property type="entry name" value="5'-METHYLTHIOADENOSINE_S-ADENOSYLHOMOCYSTEINE NUCLEOSIDASE"/>
    <property type="match status" value="1"/>
</dbReference>
<sequence>MTLVVAAAASETRYLPADVDVVLTGLGKTAAAIATTRALAERTPQERAGLQVVNLGSCGALRPGMRGVFEPGVVLNHDISADAIRALGHDVRERLGVGAGDPELVLATGDLFVSDAQVRDALAERASLVDMEGYAVVAACQAFDVPVRVVKHVSDDADASAFDWATLVDTSARDLAAWFTANVSST</sequence>
<dbReference type="GeneID" id="41840929"/>
<dbReference type="EMBL" id="CP008889">
    <property type="protein sequence ID" value="AIF40748.1"/>
    <property type="molecule type" value="Genomic_DNA"/>
</dbReference>
<dbReference type="KEGG" id="dni:HX89_07120"/>
<dbReference type="GO" id="GO:0008782">
    <property type="term" value="F:adenosylhomocysteine nucleosidase activity"/>
    <property type="evidence" value="ECO:0007669"/>
    <property type="project" value="TreeGrafter"/>
</dbReference>
<name>A0A075JKX4_9MICO</name>
<gene>
    <name evidence="2" type="ORF">HX89_07120</name>
</gene>
<evidence type="ECO:0000259" key="1">
    <source>
        <dbReference type="Pfam" id="PF01048"/>
    </source>
</evidence>
<accession>A0A075JKX4</accession>
<dbReference type="InterPro" id="IPR000845">
    <property type="entry name" value="Nucleoside_phosphorylase_d"/>
</dbReference>
<dbReference type="OrthoDB" id="3852236at2"/>
<keyword evidence="2" id="KW-0326">Glycosidase</keyword>
<dbReference type="GO" id="GO:0005829">
    <property type="term" value="C:cytosol"/>
    <property type="evidence" value="ECO:0007669"/>
    <property type="project" value="TreeGrafter"/>
</dbReference>
<dbReference type="GO" id="GO:0008930">
    <property type="term" value="F:methylthioadenosine nucleosidase activity"/>
    <property type="evidence" value="ECO:0007669"/>
    <property type="project" value="TreeGrafter"/>
</dbReference>
<dbReference type="PANTHER" id="PTHR46832">
    <property type="entry name" value="5'-METHYLTHIOADENOSINE/S-ADENOSYLHOMOCYSTEINE NUCLEOSIDASE"/>
    <property type="match status" value="1"/>
</dbReference>
<dbReference type="GO" id="GO:0019284">
    <property type="term" value="P:L-methionine salvage from S-adenosylmethionine"/>
    <property type="evidence" value="ECO:0007669"/>
    <property type="project" value="TreeGrafter"/>
</dbReference>
<evidence type="ECO:0000313" key="2">
    <source>
        <dbReference type="EMBL" id="AIF40748.1"/>
    </source>
</evidence>
<dbReference type="HOGENOM" id="CLU_107471_1_0_11"/>
<keyword evidence="3" id="KW-1185">Reference proteome</keyword>
<dbReference type="EC" id="3.2.2.1" evidence="2"/>
<evidence type="ECO:0000313" key="3">
    <source>
        <dbReference type="Proteomes" id="UP000027986"/>
    </source>
</evidence>
<feature type="domain" description="Nucleoside phosphorylase" evidence="1">
    <location>
        <begin position="105"/>
        <end position="161"/>
    </location>
</feature>
<dbReference type="eggNOG" id="COG0775">
    <property type="taxonomic scope" value="Bacteria"/>
</dbReference>
<dbReference type="NCBIfam" id="NF004168">
    <property type="entry name" value="PRK05634.1"/>
    <property type="match status" value="1"/>
</dbReference>
<dbReference type="InterPro" id="IPR035994">
    <property type="entry name" value="Nucleoside_phosphorylase_sf"/>
</dbReference>
<dbReference type="RefSeq" id="WP_038568024.1">
    <property type="nucleotide sequence ID" value="NZ_CP008889.1"/>
</dbReference>
<protein>
    <submittedName>
        <fullName evidence="2">Nucleosidase</fullName>
        <ecNumber evidence="2">3.2.2.1</ecNumber>
    </submittedName>
</protein>
<keyword evidence="2" id="KW-0378">Hydrolase</keyword>